<dbReference type="GO" id="GO:0031410">
    <property type="term" value="C:cytoplasmic vesicle"/>
    <property type="evidence" value="ECO:0007669"/>
    <property type="project" value="TreeGrafter"/>
</dbReference>
<dbReference type="Gene3D" id="3.40.50.11500">
    <property type="match status" value="1"/>
</dbReference>
<accession>A0A0M0JMZ7</accession>
<dbReference type="SMART" id="SM00799">
    <property type="entry name" value="DENN"/>
    <property type="match status" value="1"/>
</dbReference>
<dbReference type="PANTHER" id="PTHR12296">
    <property type="entry name" value="DENN DOMAIN-CONTAINING PROTEIN 4"/>
    <property type="match status" value="1"/>
</dbReference>
<dbReference type="PROSITE" id="PS50211">
    <property type="entry name" value="DENN"/>
    <property type="match status" value="1"/>
</dbReference>
<dbReference type="OrthoDB" id="74314at2759"/>
<keyword evidence="3" id="KW-1185">Reference proteome</keyword>
<proteinExistence type="predicted"/>
<evidence type="ECO:0000313" key="2">
    <source>
        <dbReference type="EMBL" id="KOO27875.1"/>
    </source>
</evidence>
<dbReference type="InterPro" id="IPR043153">
    <property type="entry name" value="DENN_C"/>
</dbReference>
<dbReference type="GO" id="GO:0032483">
    <property type="term" value="P:regulation of Rab protein signal transduction"/>
    <property type="evidence" value="ECO:0007669"/>
    <property type="project" value="TreeGrafter"/>
</dbReference>
<protein>
    <submittedName>
        <fullName evidence="2">Wd40 repeat-containing protein</fullName>
    </submittedName>
</protein>
<reference evidence="3" key="1">
    <citation type="journal article" date="2015" name="PLoS Genet.">
        <title>Genome Sequence and Transcriptome Analyses of Chrysochromulina tobin: Metabolic Tools for Enhanced Algal Fitness in the Prominent Order Prymnesiales (Haptophyceae).</title>
        <authorList>
            <person name="Hovde B.T."/>
            <person name="Deodato C.R."/>
            <person name="Hunsperger H.M."/>
            <person name="Ryken S.A."/>
            <person name="Yost W."/>
            <person name="Jha R.K."/>
            <person name="Patterson J."/>
            <person name="Monnat R.J. Jr."/>
            <person name="Barlow S.B."/>
            <person name="Starkenburg S.R."/>
            <person name="Cattolico R.A."/>
        </authorList>
    </citation>
    <scope>NUCLEOTIDE SEQUENCE</scope>
    <source>
        <strain evidence="3">CCMP291</strain>
    </source>
</reference>
<comment type="caution">
    <text evidence="2">The sequence shown here is derived from an EMBL/GenBank/DDBJ whole genome shotgun (WGS) entry which is preliminary data.</text>
</comment>
<dbReference type="EMBL" id="JWZX01002651">
    <property type="protein sequence ID" value="KOO27875.1"/>
    <property type="molecule type" value="Genomic_DNA"/>
</dbReference>
<dbReference type="Proteomes" id="UP000037460">
    <property type="component" value="Unassembled WGS sequence"/>
</dbReference>
<feature type="domain" description="UDENN" evidence="1">
    <location>
        <begin position="1"/>
        <end position="223"/>
    </location>
</feature>
<dbReference type="InterPro" id="IPR001194">
    <property type="entry name" value="cDENN_dom"/>
</dbReference>
<dbReference type="Pfam" id="PF02141">
    <property type="entry name" value="DENN"/>
    <property type="match status" value="1"/>
</dbReference>
<name>A0A0M0JMZ7_9EUKA</name>
<organism evidence="2 3">
    <name type="scientific">Chrysochromulina tobinii</name>
    <dbReference type="NCBI Taxonomy" id="1460289"/>
    <lineage>
        <taxon>Eukaryota</taxon>
        <taxon>Haptista</taxon>
        <taxon>Haptophyta</taxon>
        <taxon>Prymnesiophyceae</taxon>
        <taxon>Prymnesiales</taxon>
        <taxon>Chrysochromulinaceae</taxon>
        <taxon>Chrysochromulina</taxon>
    </lineage>
</organism>
<dbReference type="InterPro" id="IPR051696">
    <property type="entry name" value="DENN_Domain_GEFs"/>
</dbReference>
<sequence>MHEMASRSTSAALPLALETCLTHLVLNVPRPVPGGPTVRFALGNGAPPLHVSCAPPDALPSTEYSMAMLLRQLSPEMLISIFTALLLERQVVLVSDDDELRLGACELLQLLIHPLEWVQVYVPTIPDDLLSKGLLQNPFPCLLGLRAKQRAALPNPTPEQMVIVDLDAGEIVGPSVPTPAMPPRETAELIEVVRAERSRLETLEKNAAQPQRCATPLHACIPA</sequence>
<evidence type="ECO:0000313" key="3">
    <source>
        <dbReference type="Proteomes" id="UP000037460"/>
    </source>
</evidence>
<dbReference type="AlphaFoldDB" id="A0A0M0JMZ7"/>
<dbReference type="PANTHER" id="PTHR12296:SF21">
    <property type="entry name" value="DENN DOMAIN-CONTAINING PROTEIN 3"/>
    <property type="match status" value="1"/>
</dbReference>
<gene>
    <name evidence="2" type="ORF">Ctob_008706</name>
</gene>
<evidence type="ECO:0000259" key="1">
    <source>
        <dbReference type="PROSITE" id="PS50211"/>
    </source>
</evidence>
<dbReference type="InterPro" id="IPR037516">
    <property type="entry name" value="Tripartite_DENN"/>
</dbReference>